<accession>A0A8S1R2K5</accession>
<name>A0A8S1R2K5_9CILI</name>
<dbReference type="GO" id="GO:0034551">
    <property type="term" value="P:mitochondrial respiratory chain complex III assembly"/>
    <property type="evidence" value="ECO:0007669"/>
    <property type="project" value="InterPro"/>
</dbReference>
<dbReference type="GO" id="GO:0005743">
    <property type="term" value="C:mitochondrial inner membrane"/>
    <property type="evidence" value="ECO:0007669"/>
    <property type="project" value="TreeGrafter"/>
</dbReference>
<keyword evidence="3" id="KW-0802">TPR repeat</keyword>
<dbReference type="InterPro" id="IPR040395">
    <property type="entry name" value="TTC19"/>
</dbReference>
<evidence type="ECO:0000256" key="4">
    <source>
        <dbReference type="ARBA" id="ARBA00022946"/>
    </source>
</evidence>
<keyword evidence="2" id="KW-0677">Repeat</keyword>
<dbReference type="PANTHER" id="PTHR13143">
    <property type="entry name" value="TETRATRICOPEPTIDE REPEAT PROTEIN 19"/>
    <property type="match status" value="1"/>
</dbReference>
<organism evidence="9 10">
    <name type="scientific">Paramecium sonneborni</name>
    <dbReference type="NCBI Taxonomy" id="65129"/>
    <lineage>
        <taxon>Eukaryota</taxon>
        <taxon>Sar</taxon>
        <taxon>Alveolata</taxon>
        <taxon>Ciliophora</taxon>
        <taxon>Intramacronucleata</taxon>
        <taxon>Oligohymenophorea</taxon>
        <taxon>Peniculida</taxon>
        <taxon>Parameciidae</taxon>
        <taxon>Paramecium</taxon>
    </lineage>
</organism>
<keyword evidence="6" id="KW-0175">Coiled coil</keyword>
<dbReference type="PROSITE" id="PS50234">
    <property type="entry name" value="VWFA"/>
    <property type="match status" value="1"/>
</dbReference>
<dbReference type="CDD" id="cd00198">
    <property type="entry name" value="vWFA"/>
    <property type="match status" value="1"/>
</dbReference>
<evidence type="ECO:0000256" key="2">
    <source>
        <dbReference type="ARBA" id="ARBA00022737"/>
    </source>
</evidence>
<reference evidence="9" key="1">
    <citation type="submission" date="2021-01" db="EMBL/GenBank/DDBJ databases">
        <authorList>
            <consortium name="Genoscope - CEA"/>
            <person name="William W."/>
        </authorList>
    </citation>
    <scope>NUCLEOTIDE SEQUENCE</scope>
</reference>
<evidence type="ECO:0000313" key="10">
    <source>
        <dbReference type="Proteomes" id="UP000692954"/>
    </source>
</evidence>
<comment type="caution">
    <text evidence="9">The sequence shown here is derived from an EMBL/GenBank/DDBJ whole genome shotgun (WGS) entry which is preliminary data.</text>
</comment>
<evidence type="ECO:0000256" key="1">
    <source>
        <dbReference type="ARBA" id="ARBA00004173"/>
    </source>
</evidence>
<dbReference type="InterPro" id="IPR002035">
    <property type="entry name" value="VWF_A"/>
</dbReference>
<feature type="coiled-coil region" evidence="6">
    <location>
        <begin position="726"/>
        <end position="753"/>
    </location>
</feature>
<dbReference type="PANTHER" id="PTHR13143:SF6">
    <property type="entry name" value="TETRATRICOPEPTIDE REPEAT PROTEIN 19, MITOCHONDRIAL"/>
    <property type="match status" value="1"/>
</dbReference>
<evidence type="ECO:0000256" key="3">
    <source>
        <dbReference type="ARBA" id="ARBA00022803"/>
    </source>
</evidence>
<dbReference type="Pfam" id="PF00092">
    <property type="entry name" value="VWA"/>
    <property type="match status" value="1"/>
</dbReference>
<proteinExistence type="predicted"/>
<dbReference type="AlphaFoldDB" id="A0A8S1R2K5"/>
<evidence type="ECO:0000259" key="8">
    <source>
        <dbReference type="PROSITE" id="PS50234"/>
    </source>
</evidence>
<keyword evidence="4" id="KW-0809">Transit peptide</keyword>
<evidence type="ECO:0000256" key="7">
    <source>
        <dbReference type="SAM" id="Phobius"/>
    </source>
</evidence>
<evidence type="ECO:0000256" key="5">
    <source>
        <dbReference type="ARBA" id="ARBA00023128"/>
    </source>
</evidence>
<protein>
    <recommendedName>
        <fullName evidence="8">VWFA domain-containing protein</fullName>
    </recommendedName>
</protein>
<dbReference type="SMART" id="SM00327">
    <property type="entry name" value="VWA"/>
    <property type="match status" value="1"/>
</dbReference>
<gene>
    <name evidence="9" type="ORF">PSON_ATCC_30995.1.T1340151</name>
</gene>
<keyword evidence="7" id="KW-0812">Transmembrane</keyword>
<sequence>MELRYRLMIMTVFLTLLYFLCSLIVLLGQYFNGTNISNSEILSSQLYTETSLNSIRFTRFYYGRSIRPDINSLYSISKIIDSINHFQQLRENELDQIFWHYQQIDSLKQLKDQYQSQYQTLQLYSPLVRFIKIYSENSIFEEFNILCQNGLGISFLSKSIAKSNEWYQRIIKNCNSLTDCEQYINQFSSEIVFPQIESNFEKWKLKIGKQGNQCILQIRSKKSLSIIDSKLPIIYSILTNGQLNIIQNGNLQSGTLEDVLQLWSNQTENFQNQLYSLISVPIEQREWKMFYDGMGQQRILFFSSYYFVDPDNQFINLTEQLLKNCSVVFLYSMSLNEYLQQPGKNEIAQQTLINQIIIGCAIHVVLFLYFWRKGVVLALSLETPISQLIKLTDVDMKYLEIQDFNLQGYSSLYYNQEIRQSYESIINLLNSIKYQNNKLLQESQDINEAEALIILSMSKSFYKKYNNNPAIGICANNIARIHMKNQRYLEAMNEQEESVLIANQDLQSLIEMQKYANQAAQTQDDQQLKKLYLRLKNNVLQKFQRQEDQVMKSVIKDIVKKTGVIQNSQPNLSRGQTIQKTRNFIEISQIKSQAEFESRAIRQTTNQIKNVTQEDQLIKQQNSELLEHLESPRKSSPISKAYIDEEFLQKKQILEYKIVFRKYQLACILFNYSMSKTQSTFLNESVKQFNDVMEDIQILPDSFSILYMKINIYIKKAFCFVKAKIMEKAYQELQEAQNKFAILKSIKDDVKELETKEFVDIFRNIPLEILQEKIFGLEALIMMIDQDYYQASQKFVSILKAEGYYDPGLQKLVLKSLTKIFKKCKINIDCLIKFSQQNQPKKIELIFLIDYSSEMTNEQITLSHSMCKYVIQKLDEDAEIALYAFNESLHEIFSLQMKGTYKKLLESIIEKTLIKPGGQANIFQVLEIVIAILFEKDQLEQRKQLAFHLKSNKIKQQIQQEEFKFSDMEFRAFSNSSKNGKTFSQGFSQIIKEGPDELSENYSINENMNQYKIDIDMISQEKDDQVLRYVCVFSEGVKNYNQMSINRLQSLIKKKNIHLLIFNIANQNMNMLYLKQLANVSDESKFFTNERDIETFFDQLKRNDFNKRVYLEFF</sequence>
<feature type="domain" description="VWFA" evidence="8">
    <location>
        <begin position="844"/>
        <end position="1109"/>
    </location>
</feature>
<keyword evidence="7" id="KW-1133">Transmembrane helix</keyword>
<feature type="transmembrane region" description="Helical" evidence="7">
    <location>
        <begin position="7"/>
        <end position="31"/>
    </location>
</feature>
<keyword evidence="5" id="KW-0496">Mitochondrion</keyword>
<dbReference type="OrthoDB" id="298642at2759"/>
<keyword evidence="7" id="KW-0472">Membrane</keyword>
<dbReference type="EMBL" id="CAJJDN010000134">
    <property type="protein sequence ID" value="CAD8121849.1"/>
    <property type="molecule type" value="Genomic_DNA"/>
</dbReference>
<keyword evidence="10" id="KW-1185">Reference proteome</keyword>
<comment type="subcellular location">
    <subcellularLocation>
        <location evidence="1">Mitochondrion</location>
    </subcellularLocation>
</comment>
<dbReference type="Proteomes" id="UP000692954">
    <property type="component" value="Unassembled WGS sequence"/>
</dbReference>
<evidence type="ECO:0000256" key="6">
    <source>
        <dbReference type="SAM" id="Coils"/>
    </source>
</evidence>
<evidence type="ECO:0000313" key="9">
    <source>
        <dbReference type="EMBL" id="CAD8121849.1"/>
    </source>
</evidence>